<organism evidence="3 4">
    <name type="scientific">Aromatoleum aromaticum (strain DSM 19018 / LMG 30748 / EbN1)</name>
    <name type="common">Azoarcus sp. (strain EbN1)</name>
    <dbReference type="NCBI Taxonomy" id="76114"/>
    <lineage>
        <taxon>Bacteria</taxon>
        <taxon>Pseudomonadati</taxon>
        <taxon>Pseudomonadota</taxon>
        <taxon>Betaproteobacteria</taxon>
        <taxon>Rhodocyclales</taxon>
        <taxon>Rhodocyclaceae</taxon>
        <taxon>Aromatoleum</taxon>
    </lineage>
</organism>
<feature type="domain" description="Zn-dependent metallo-hydrolase RNA specificity" evidence="2">
    <location>
        <begin position="147"/>
        <end position="199"/>
    </location>
</feature>
<sequence length="256" mass="27818">MSGAHPGCGPCSCTRTGWPQKTTKPERLRRRIDHRPSAFRMHRAGHSPPTNSGNQTGFDHLINVTQLSTRDFATLSQQPAPMLTLTHHGAVTGVTGFCHELSLHGPGGAKAGVLVDCGIFQAAGTPGRDILTFGPRGGWVMLDGERHAIRAQIHQVGGYSAHAGQVDLLRFVAGIPEMPAEIRIVHGDDEAKHALKKSSKKPAQPASWCPTTPLSRLPPLLQCRRSHLGNRSSWSIFSSKKHSTRHKNNLTKKFLP</sequence>
<dbReference type="HOGENOM" id="CLU_1084368_0_0_4"/>
<dbReference type="InterPro" id="IPR011108">
    <property type="entry name" value="RMMBL"/>
</dbReference>
<gene>
    <name evidence="3" type="ORF">ebA5862</name>
</gene>
<feature type="region of interest" description="Disordered" evidence="1">
    <location>
        <begin position="1"/>
        <end position="56"/>
    </location>
</feature>
<dbReference type="Proteomes" id="UP000006552">
    <property type="component" value="Chromosome"/>
</dbReference>
<evidence type="ECO:0000313" key="4">
    <source>
        <dbReference type="Proteomes" id="UP000006552"/>
    </source>
</evidence>
<evidence type="ECO:0000256" key="1">
    <source>
        <dbReference type="SAM" id="MobiDB-lite"/>
    </source>
</evidence>
<dbReference type="SUPFAM" id="SSF56281">
    <property type="entry name" value="Metallo-hydrolase/oxidoreductase"/>
    <property type="match status" value="1"/>
</dbReference>
<dbReference type="InterPro" id="IPR036866">
    <property type="entry name" value="RibonucZ/Hydroxyglut_hydro"/>
</dbReference>
<name>Q5NZQ7_AROAE</name>
<proteinExistence type="predicted"/>
<keyword evidence="4" id="KW-1185">Reference proteome</keyword>
<accession>Q5NZQ7</accession>
<dbReference type="STRING" id="76114.ebA5862"/>
<dbReference type="KEGG" id="eba:ebA5862"/>
<protein>
    <recommendedName>
        <fullName evidence="2">Zn-dependent metallo-hydrolase RNA specificity domain-containing protein</fullName>
    </recommendedName>
</protein>
<feature type="compositionally biased region" description="Polar residues" evidence="1">
    <location>
        <begin position="13"/>
        <end position="22"/>
    </location>
</feature>
<reference evidence="3 4" key="1">
    <citation type="journal article" date="2005" name="Arch. Microbiol.">
        <title>The genome sequence of an anaerobic aromatic-degrading denitrifying bacterium, strain EbN1.</title>
        <authorList>
            <person name="Rabus R."/>
            <person name="Kube M."/>
            <person name="Heider J."/>
            <person name="Beck A."/>
            <person name="Heitmann K."/>
            <person name="Widdel F."/>
            <person name="Reinhardt R."/>
        </authorList>
    </citation>
    <scope>NUCLEOTIDE SEQUENCE [LARGE SCALE GENOMIC DNA]</scope>
    <source>
        <strain evidence="3 4">EbN1</strain>
    </source>
</reference>
<evidence type="ECO:0000313" key="3">
    <source>
        <dbReference type="EMBL" id="CAI09457.1"/>
    </source>
</evidence>
<dbReference type="eggNOG" id="COG1236">
    <property type="taxonomic scope" value="Bacteria"/>
</dbReference>
<dbReference type="Pfam" id="PF07521">
    <property type="entry name" value="RMMBL"/>
    <property type="match status" value="1"/>
</dbReference>
<evidence type="ECO:0000259" key="2">
    <source>
        <dbReference type="Pfam" id="PF07521"/>
    </source>
</evidence>
<dbReference type="AlphaFoldDB" id="Q5NZQ7"/>
<dbReference type="EMBL" id="CR555306">
    <property type="protein sequence ID" value="CAI09457.1"/>
    <property type="molecule type" value="Genomic_DNA"/>
</dbReference>